<dbReference type="SUPFAM" id="SSF69500">
    <property type="entry name" value="DTD-like"/>
    <property type="match status" value="1"/>
</dbReference>
<comment type="subcellular location">
    <subcellularLocation>
        <location evidence="2">Cytoplasm</location>
    </subcellularLocation>
</comment>
<comment type="catalytic activity">
    <reaction evidence="2">
        <text>glycyl-tRNA(Ala) + H2O = tRNA(Ala) + glycine + H(+)</text>
        <dbReference type="Rhea" id="RHEA:53744"/>
        <dbReference type="Rhea" id="RHEA-COMP:9657"/>
        <dbReference type="Rhea" id="RHEA-COMP:13640"/>
        <dbReference type="ChEBI" id="CHEBI:15377"/>
        <dbReference type="ChEBI" id="CHEBI:15378"/>
        <dbReference type="ChEBI" id="CHEBI:57305"/>
        <dbReference type="ChEBI" id="CHEBI:78442"/>
        <dbReference type="ChEBI" id="CHEBI:78522"/>
    </reaction>
</comment>
<dbReference type="Gene3D" id="3.50.80.10">
    <property type="entry name" value="D-tyrosyl-tRNA(Tyr) deacylase"/>
    <property type="match status" value="1"/>
</dbReference>
<dbReference type="RefSeq" id="WP_206255154.1">
    <property type="nucleotide sequence ID" value="NZ_CP071060.1"/>
</dbReference>
<dbReference type="EMBL" id="CP071060">
    <property type="protein sequence ID" value="QSI77852.1"/>
    <property type="molecule type" value="Genomic_DNA"/>
</dbReference>
<keyword evidence="2" id="KW-0694">RNA-binding</keyword>
<sequence length="145" mass="15414">MIALIQRVLHASVVVDGETVGEIGAGLLALVGVRPEDDEKSAARLIERILGYRVFSDEAGRMNRSLADTAGGLLLVPQFTLAADTRKGTRASFTSAAEPVRARSLFDHAVIVARASHSRVATGQFGAEMAVSLTNHGPVTFWLES</sequence>
<gene>
    <name evidence="2" type="primary">dtd</name>
    <name evidence="3" type="ORF">JY500_04155</name>
</gene>
<accession>A0ABX7MDN7</accession>
<comment type="catalytic activity">
    <reaction evidence="2">
        <text>a D-aminoacyl-tRNA + H2O = a tRNA + a D-alpha-amino acid + H(+)</text>
        <dbReference type="Rhea" id="RHEA:13953"/>
        <dbReference type="Rhea" id="RHEA-COMP:10123"/>
        <dbReference type="Rhea" id="RHEA-COMP:10124"/>
        <dbReference type="ChEBI" id="CHEBI:15377"/>
        <dbReference type="ChEBI" id="CHEBI:15378"/>
        <dbReference type="ChEBI" id="CHEBI:59871"/>
        <dbReference type="ChEBI" id="CHEBI:78442"/>
        <dbReference type="ChEBI" id="CHEBI:79333"/>
        <dbReference type="EC" id="3.1.1.96"/>
    </reaction>
</comment>
<dbReference type="PANTHER" id="PTHR10472:SF5">
    <property type="entry name" value="D-AMINOACYL-TRNA DEACYLASE 1"/>
    <property type="match status" value="1"/>
</dbReference>
<keyword evidence="2" id="KW-0820">tRNA-binding</keyword>
<organism evidence="3 4">
    <name type="scientific">Niveibacterium microcysteis</name>
    <dbReference type="NCBI Taxonomy" id="2811415"/>
    <lineage>
        <taxon>Bacteria</taxon>
        <taxon>Pseudomonadati</taxon>
        <taxon>Pseudomonadota</taxon>
        <taxon>Betaproteobacteria</taxon>
        <taxon>Rhodocyclales</taxon>
        <taxon>Rhodocyclaceae</taxon>
        <taxon>Niveibacterium</taxon>
    </lineage>
</organism>
<comment type="similarity">
    <text evidence="1 2">Belongs to the DTD family.</text>
</comment>
<dbReference type="Proteomes" id="UP000663570">
    <property type="component" value="Chromosome"/>
</dbReference>
<dbReference type="NCBIfam" id="TIGR00256">
    <property type="entry name" value="D-aminoacyl-tRNA deacylase"/>
    <property type="match status" value="1"/>
</dbReference>
<comment type="function">
    <text evidence="2">An aminoacyl-tRNA editing enzyme that deacylates mischarged D-aminoacyl-tRNAs. Also deacylates mischarged glycyl-tRNA(Ala), protecting cells against glycine mischarging by AlaRS. Acts via tRNA-based rather than protein-based catalysis; rejects L-amino acids rather than detecting D-amino acids in the active site. By recycling D-aminoacyl-tRNA to D-amino acids and free tRNA molecules, this enzyme counteracts the toxicity associated with the formation of D-aminoacyl-tRNA entities in vivo and helps enforce protein L-homochirality.</text>
</comment>
<evidence type="ECO:0000256" key="1">
    <source>
        <dbReference type="ARBA" id="ARBA00009673"/>
    </source>
</evidence>
<comment type="domain">
    <text evidence="2">A Gly-cisPro motif from one monomer fits into the active site of the other monomer to allow specific chiral rejection of L-amino acids.</text>
</comment>
<dbReference type="GO" id="GO:0051499">
    <property type="term" value="F:D-aminoacyl-tRNA deacylase activity"/>
    <property type="evidence" value="ECO:0007669"/>
    <property type="project" value="UniProtKB-EC"/>
</dbReference>
<dbReference type="EC" id="3.1.1.-" evidence="2"/>
<comment type="subunit">
    <text evidence="2">Homodimer.</text>
</comment>
<keyword evidence="2" id="KW-0963">Cytoplasm</keyword>
<protein>
    <recommendedName>
        <fullName evidence="2">D-aminoacyl-tRNA deacylase</fullName>
        <shortName evidence="2">DTD</shortName>
        <ecNumber evidence="2">3.1.1.96</ecNumber>
    </recommendedName>
    <alternativeName>
        <fullName evidence="2">Gly-tRNA(Ala) deacylase</fullName>
        <ecNumber evidence="2">3.1.1.-</ecNumber>
    </alternativeName>
</protein>
<keyword evidence="2 3" id="KW-0378">Hydrolase</keyword>
<dbReference type="InterPro" id="IPR023509">
    <property type="entry name" value="DTD-like_sf"/>
</dbReference>
<dbReference type="Pfam" id="PF02580">
    <property type="entry name" value="Tyr_Deacylase"/>
    <property type="match status" value="1"/>
</dbReference>
<dbReference type="InterPro" id="IPR003732">
    <property type="entry name" value="Daa-tRNA_deacyls_DTD"/>
</dbReference>
<dbReference type="EC" id="3.1.1.96" evidence="2"/>
<feature type="short sequence motif" description="Gly-cisPro motif, important for rejection of L-amino acids" evidence="2">
    <location>
        <begin position="137"/>
        <end position="138"/>
    </location>
</feature>
<dbReference type="HAMAP" id="MF_00518">
    <property type="entry name" value="Deacylase_Dtd"/>
    <property type="match status" value="1"/>
</dbReference>
<reference evidence="3 4" key="1">
    <citation type="submission" date="2021-02" db="EMBL/GenBank/DDBJ databases">
        <title>Niveibacterium changnyeongensis HC41.</title>
        <authorList>
            <person name="Kang M."/>
        </authorList>
    </citation>
    <scope>NUCLEOTIDE SEQUENCE [LARGE SCALE GENOMIC DNA]</scope>
    <source>
        <strain evidence="3 4">HC41</strain>
    </source>
</reference>
<evidence type="ECO:0000313" key="4">
    <source>
        <dbReference type="Proteomes" id="UP000663570"/>
    </source>
</evidence>
<evidence type="ECO:0000256" key="2">
    <source>
        <dbReference type="HAMAP-Rule" id="MF_00518"/>
    </source>
</evidence>
<keyword evidence="4" id="KW-1185">Reference proteome</keyword>
<evidence type="ECO:0000313" key="3">
    <source>
        <dbReference type="EMBL" id="QSI77852.1"/>
    </source>
</evidence>
<proteinExistence type="inferred from homology"/>
<name>A0ABX7MDN7_9RHOO</name>
<dbReference type="PANTHER" id="PTHR10472">
    <property type="entry name" value="D-TYROSYL-TRNA TYR DEACYLASE"/>
    <property type="match status" value="1"/>
</dbReference>